<dbReference type="SUPFAM" id="SSF55620">
    <property type="entry name" value="Tetrahydrobiopterin biosynthesis enzymes-like"/>
    <property type="match status" value="1"/>
</dbReference>
<organism evidence="9 10">
    <name type="scientific">Sediminibacterium roseum</name>
    <dbReference type="NCBI Taxonomy" id="1978412"/>
    <lineage>
        <taxon>Bacteria</taxon>
        <taxon>Pseudomonadati</taxon>
        <taxon>Bacteroidota</taxon>
        <taxon>Chitinophagia</taxon>
        <taxon>Chitinophagales</taxon>
        <taxon>Chitinophagaceae</taxon>
        <taxon>Sediminibacterium</taxon>
    </lineage>
</organism>
<accession>A0ABW9ZYV7</accession>
<sequence length="125" mass="14534">MSLLLTISLHNLHFFAYHGLYEEEKILGNHFELNVVVKHAPPELPVKRLDDTIDYVAVYELVRRRMEIPTPLLETVVTEIAKEILIRFTLAEEVFISIRKMYPPISYMHARGSVGVGFELKRKDL</sequence>
<protein>
    <recommendedName>
        <fullName evidence="4">dihydroneopterin aldolase</fullName>
        <ecNumber evidence="4">4.1.2.25</ecNumber>
    </recommendedName>
    <alternativeName>
        <fullName evidence="7">7,8-dihydroneopterin aldolase</fullName>
    </alternativeName>
</protein>
<dbReference type="PANTHER" id="PTHR42844:SF1">
    <property type="entry name" value="DIHYDRONEOPTERIN ALDOLASE 1-RELATED"/>
    <property type="match status" value="1"/>
</dbReference>
<evidence type="ECO:0000259" key="8">
    <source>
        <dbReference type="SMART" id="SM00905"/>
    </source>
</evidence>
<dbReference type="PANTHER" id="PTHR42844">
    <property type="entry name" value="DIHYDRONEOPTERIN ALDOLASE 1-RELATED"/>
    <property type="match status" value="1"/>
</dbReference>
<evidence type="ECO:0000313" key="10">
    <source>
        <dbReference type="Proteomes" id="UP000753802"/>
    </source>
</evidence>
<feature type="domain" description="Dihydroneopterin aldolase/epimerase" evidence="8">
    <location>
        <begin position="7"/>
        <end position="122"/>
    </location>
</feature>
<dbReference type="SMART" id="SM00905">
    <property type="entry name" value="FolB"/>
    <property type="match status" value="1"/>
</dbReference>
<dbReference type="InterPro" id="IPR006156">
    <property type="entry name" value="Dihydroneopterin_aldolase"/>
</dbReference>
<dbReference type="Proteomes" id="UP000753802">
    <property type="component" value="Unassembled WGS sequence"/>
</dbReference>
<proteinExistence type="inferred from homology"/>
<evidence type="ECO:0000256" key="6">
    <source>
        <dbReference type="ARBA" id="ARBA00023239"/>
    </source>
</evidence>
<evidence type="ECO:0000256" key="5">
    <source>
        <dbReference type="ARBA" id="ARBA00022909"/>
    </source>
</evidence>
<comment type="caution">
    <text evidence="9">The sequence shown here is derived from an EMBL/GenBank/DDBJ whole genome shotgun (WGS) entry which is preliminary data.</text>
</comment>
<reference evidence="9 10" key="1">
    <citation type="submission" date="2020-01" db="EMBL/GenBank/DDBJ databases">
        <title>Genome analysis.</title>
        <authorList>
            <person name="Wu S."/>
            <person name="Wang G."/>
        </authorList>
    </citation>
    <scope>NUCLEOTIDE SEQUENCE [LARGE SCALE GENOMIC DNA]</scope>
    <source>
        <strain evidence="9 10">SYL130</strain>
    </source>
</reference>
<dbReference type="InterPro" id="IPR006157">
    <property type="entry name" value="FolB_dom"/>
</dbReference>
<comment type="similarity">
    <text evidence="3">Belongs to the DHNA family.</text>
</comment>
<evidence type="ECO:0000256" key="2">
    <source>
        <dbReference type="ARBA" id="ARBA00005013"/>
    </source>
</evidence>
<evidence type="ECO:0000256" key="4">
    <source>
        <dbReference type="ARBA" id="ARBA00013043"/>
    </source>
</evidence>
<comment type="pathway">
    <text evidence="2">Cofactor biosynthesis; tetrahydrofolate biosynthesis; 2-amino-4-hydroxy-6-hydroxymethyl-7,8-dihydropteridine diphosphate from 7,8-dihydroneopterin triphosphate: step 3/4.</text>
</comment>
<dbReference type="EC" id="4.1.2.25" evidence="4"/>
<dbReference type="InterPro" id="IPR043133">
    <property type="entry name" value="GTP-CH-I_C/QueF"/>
</dbReference>
<comment type="catalytic activity">
    <reaction evidence="1">
        <text>7,8-dihydroneopterin = 6-hydroxymethyl-7,8-dihydropterin + glycolaldehyde</text>
        <dbReference type="Rhea" id="RHEA:10540"/>
        <dbReference type="ChEBI" id="CHEBI:17001"/>
        <dbReference type="ChEBI" id="CHEBI:17071"/>
        <dbReference type="ChEBI" id="CHEBI:44841"/>
        <dbReference type="EC" id="4.1.2.25"/>
    </reaction>
</comment>
<evidence type="ECO:0000256" key="7">
    <source>
        <dbReference type="ARBA" id="ARBA00032903"/>
    </source>
</evidence>
<dbReference type="Gene3D" id="3.30.1130.10">
    <property type="match status" value="1"/>
</dbReference>
<dbReference type="EMBL" id="JAACJS010000012">
    <property type="protein sequence ID" value="NCI50180.1"/>
    <property type="molecule type" value="Genomic_DNA"/>
</dbReference>
<keyword evidence="6" id="KW-0456">Lyase</keyword>
<name>A0ABW9ZYV7_9BACT</name>
<gene>
    <name evidence="9" type="ORF">GWC95_09615</name>
</gene>
<evidence type="ECO:0000313" key="9">
    <source>
        <dbReference type="EMBL" id="NCI50180.1"/>
    </source>
</evidence>
<evidence type="ECO:0000256" key="3">
    <source>
        <dbReference type="ARBA" id="ARBA00005708"/>
    </source>
</evidence>
<evidence type="ECO:0000256" key="1">
    <source>
        <dbReference type="ARBA" id="ARBA00001353"/>
    </source>
</evidence>
<dbReference type="Pfam" id="PF02152">
    <property type="entry name" value="FolB"/>
    <property type="match status" value="1"/>
</dbReference>
<keyword evidence="10" id="KW-1185">Reference proteome</keyword>
<keyword evidence="5" id="KW-0289">Folate biosynthesis</keyword>